<dbReference type="EMBL" id="AEVO01000008">
    <property type="protein sequence ID" value="EFY07949.1"/>
    <property type="molecule type" value="Genomic_DNA"/>
</dbReference>
<dbReference type="SUPFAM" id="SSF53822">
    <property type="entry name" value="Periplasmic binding protein-like I"/>
    <property type="match status" value="1"/>
</dbReference>
<reference evidence="5 6" key="1">
    <citation type="submission" date="2011-01" db="EMBL/GenBank/DDBJ databases">
        <authorList>
            <person name="Weinstock G."/>
            <person name="Sodergren E."/>
            <person name="Clifton S."/>
            <person name="Fulton L."/>
            <person name="Fulton B."/>
            <person name="Courtney L."/>
            <person name="Fronick C."/>
            <person name="Harrison M."/>
            <person name="Strong C."/>
            <person name="Farmer C."/>
            <person name="Delahaunty K."/>
            <person name="Markovic C."/>
            <person name="Hall O."/>
            <person name="Minx P."/>
            <person name="Tomlinson C."/>
            <person name="Mitreva M."/>
            <person name="Hou S."/>
            <person name="Chen J."/>
            <person name="Wollam A."/>
            <person name="Pepin K.H."/>
            <person name="Johnson M."/>
            <person name="Bhonagiri V."/>
            <person name="Zhang X."/>
            <person name="Suruliraj S."/>
            <person name="Warren W."/>
            <person name="Chinwalla A."/>
            <person name="Mardis E.R."/>
            <person name="Wilson R.K."/>
        </authorList>
    </citation>
    <scope>NUCLEOTIDE SEQUENCE [LARGE SCALE GENOMIC DNA]</scope>
    <source>
        <strain evidence="6">DSM 22608 / JCM 16073 / KCTC 15190 / YIT 12066</strain>
    </source>
</reference>
<dbReference type="GO" id="GO:0003700">
    <property type="term" value="F:DNA-binding transcription factor activity"/>
    <property type="evidence" value="ECO:0007669"/>
    <property type="project" value="TreeGrafter"/>
</dbReference>
<gene>
    <name evidence="5" type="primary">galR</name>
    <name evidence="5" type="ORF">HMPREF9444_00215</name>
</gene>
<dbReference type="PANTHER" id="PTHR30146">
    <property type="entry name" value="LACI-RELATED TRANSCRIPTIONAL REPRESSOR"/>
    <property type="match status" value="1"/>
</dbReference>
<keyword evidence="6" id="KW-1185">Reference proteome</keyword>
<dbReference type="Proteomes" id="UP000018458">
    <property type="component" value="Unassembled WGS sequence"/>
</dbReference>
<dbReference type="AlphaFoldDB" id="E8LHP4"/>
<evidence type="ECO:0000313" key="6">
    <source>
        <dbReference type="Proteomes" id="UP000018458"/>
    </source>
</evidence>
<keyword evidence="1" id="KW-0805">Transcription regulation</keyword>
<dbReference type="PROSITE" id="PS00356">
    <property type="entry name" value="HTH_LACI_1"/>
    <property type="match status" value="1"/>
</dbReference>
<dbReference type="InterPro" id="IPR000843">
    <property type="entry name" value="HTH_LacI"/>
</dbReference>
<dbReference type="Gene3D" id="1.10.260.40">
    <property type="entry name" value="lambda repressor-like DNA-binding domains"/>
    <property type="match status" value="1"/>
</dbReference>
<evidence type="ECO:0000256" key="3">
    <source>
        <dbReference type="ARBA" id="ARBA00023163"/>
    </source>
</evidence>
<comment type="caution">
    <text evidence="5">The sequence shown here is derived from an EMBL/GenBank/DDBJ whole genome shotgun (WGS) entry which is preliminary data.</text>
</comment>
<keyword evidence="2" id="KW-0238">DNA-binding</keyword>
<dbReference type="CDD" id="cd06270">
    <property type="entry name" value="PBP1_GalS-like"/>
    <property type="match status" value="1"/>
</dbReference>
<dbReference type="Pfam" id="PF00356">
    <property type="entry name" value="LacI"/>
    <property type="match status" value="1"/>
</dbReference>
<dbReference type="OrthoDB" id="9798934at2"/>
<sequence length="330" mass="36809">MATIRDVAKRANVSVATVSRVLNGSPKVSKSAREAVLLARRELGFYLNANAKALAKQDADVIGLVVSDVSDPYFGIMAKECENAAYEKGNSLLICQVFHDQTRERKAIEKLLSHHCRGIVGHFLTLPDEELKSYMELVPSLVLVNRTLEGFENRCVNVDNRYGEKLAVNELINNGHKQIVYIGSTHKILDRIERESGYREAMEEAGLTVDDNYIIEVEPFLEGGAEAANILLSRNLKYTAVACYNDTIAIGLMAELHNHGINVPDDVSIVGFDDLFLSRCLNPPLTTIYHPISLMSRSAVNLSNSLYQGNNYDLPEFRLELIKRNSVKRI</sequence>
<name>E8LHP4_SUCHY</name>
<dbReference type="Gene3D" id="3.40.50.2300">
    <property type="match status" value="2"/>
</dbReference>
<dbReference type="GO" id="GO:0000976">
    <property type="term" value="F:transcription cis-regulatory region binding"/>
    <property type="evidence" value="ECO:0007669"/>
    <property type="project" value="TreeGrafter"/>
</dbReference>
<dbReference type="STRING" id="762983.HMPREF9444_00215"/>
<dbReference type="PANTHER" id="PTHR30146:SF107">
    <property type="entry name" value="TRANSCRIPTIONAL REGULATOR"/>
    <property type="match status" value="1"/>
</dbReference>
<protein>
    <submittedName>
        <fullName evidence="5">HTH-type transcriptional regulator GalR</fullName>
    </submittedName>
</protein>
<dbReference type="PRINTS" id="PR00036">
    <property type="entry name" value="HTHLACI"/>
</dbReference>
<dbReference type="RefSeq" id="WP_009142442.1">
    <property type="nucleotide sequence ID" value="NZ_GL830946.1"/>
</dbReference>
<dbReference type="InterPro" id="IPR028082">
    <property type="entry name" value="Peripla_BP_I"/>
</dbReference>
<dbReference type="SMART" id="SM00354">
    <property type="entry name" value="HTH_LACI"/>
    <property type="match status" value="1"/>
</dbReference>
<dbReference type="Pfam" id="PF13377">
    <property type="entry name" value="Peripla_BP_3"/>
    <property type="match status" value="1"/>
</dbReference>
<evidence type="ECO:0000313" key="5">
    <source>
        <dbReference type="EMBL" id="EFY07949.1"/>
    </source>
</evidence>
<proteinExistence type="predicted"/>
<dbReference type="HOGENOM" id="CLU_037628_6_1_6"/>
<evidence type="ECO:0000259" key="4">
    <source>
        <dbReference type="PROSITE" id="PS50932"/>
    </source>
</evidence>
<dbReference type="SUPFAM" id="SSF47413">
    <property type="entry name" value="lambda repressor-like DNA-binding domains"/>
    <property type="match status" value="1"/>
</dbReference>
<evidence type="ECO:0000256" key="1">
    <source>
        <dbReference type="ARBA" id="ARBA00023015"/>
    </source>
</evidence>
<keyword evidence="3" id="KW-0804">Transcription</keyword>
<dbReference type="InterPro" id="IPR010982">
    <property type="entry name" value="Lambda_DNA-bd_dom_sf"/>
</dbReference>
<dbReference type="PROSITE" id="PS50932">
    <property type="entry name" value="HTH_LACI_2"/>
    <property type="match status" value="1"/>
</dbReference>
<feature type="domain" description="HTH lacI-type" evidence="4">
    <location>
        <begin position="2"/>
        <end position="56"/>
    </location>
</feature>
<dbReference type="CDD" id="cd01392">
    <property type="entry name" value="HTH_LacI"/>
    <property type="match status" value="1"/>
</dbReference>
<organism evidence="5 6">
    <name type="scientific">Succinatimonas hippei (strain DSM 22608 / JCM 16073 / KCTC 15190 / YIT 12066)</name>
    <dbReference type="NCBI Taxonomy" id="762983"/>
    <lineage>
        <taxon>Bacteria</taxon>
        <taxon>Pseudomonadati</taxon>
        <taxon>Pseudomonadota</taxon>
        <taxon>Gammaproteobacteria</taxon>
        <taxon>Aeromonadales</taxon>
        <taxon>Succinivibrionaceae</taxon>
        <taxon>Succinatimonas</taxon>
    </lineage>
</organism>
<dbReference type="InterPro" id="IPR046335">
    <property type="entry name" value="LacI/GalR-like_sensor"/>
</dbReference>
<evidence type="ECO:0000256" key="2">
    <source>
        <dbReference type="ARBA" id="ARBA00023125"/>
    </source>
</evidence>
<dbReference type="eggNOG" id="COG1609">
    <property type="taxonomic scope" value="Bacteria"/>
</dbReference>
<accession>E8LHP4</accession>